<dbReference type="AlphaFoldDB" id="A0A0U1QT45"/>
<gene>
    <name evidence="2" type="ORF">SINU_00035</name>
</gene>
<dbReference type="Proteomes" id="UP000035553">
    <property type="component" value="Unassembled WGS sequence"/>
</dbReference>
<dbReference type="InterPro" id="IPR003959">
    <property type="entry name" value="ATPase_AAA_core"/>
</dbReference>
<feature type="domain" description="ATPase AAA-type core" evidence="1">
    <location>
        <begin position="41"/>
        <end position="400"/>
    </location>
</feature>
<dbReference type="Pfam" id="PF13304">
    <property type="entry name" value="AAA_21"/>
    <property type="match status" value="1"/>
</dbReference>
<evidence type="ECO:0000259" key="1">
    <source>
        <dbReference type="Pfam" id="PF13304"/>
    </source>
</evidence>
<evidence type="ECO:0000313" key="2">
    <source>
        <dbReference type="EMBL" id="KLI03952.1"/>
    </source>
</evidence>
<organism evidence="2 3">
    <name type="scientific">Sporolactobacillus inulinus CASD</name>
    <dbReference type="NCBI Taxonomy" id="1069536"/>
    <lineage>
        <taxon>Bacteria</taxon>
        <taxon>Bacillati</taxon>
        <taxon>Bacillota</taxon>
        <taxon>Bacilli</taxon>
        <taxon>Bacillales</taxon>
        <taxon>Sporolactobacillaceae</taxon>
        <taxon>Sporolactobacillus</taxon>
    </lineage>
</organism>
<dbReference type="STRING" id="1069536.SINU_00035"/>
<dbReference type="GO" id="GO:0005524">
    <property type="term" value="F:ATP binding"/>
    <property type="evidence" value="ECO:0007669"/>
    <property type="project" value="InterPro"/>
</dbReference>
<evidence type="ECO:0000313" key="3">
    <source>
        <dbReference type="Proteomes" id="UP000035553"/>
    </source>
</evidence>
<keyword evidence="3" id="KW-1185">Reference proteome</keyword>
<dbReference type="PANTHER" id="PTHR40396:SF1">
    <property type="entry name" value="ATPASE AAA-TYPE CORE DOMAIN-CONTAINING PROTEIN"/>
    <property type="match status" value="1"/>
</dbReference>
<protein>
    <recommendedName>
        <fullName evidence="1">ATPase AAA-type core domain-containing protein</fullName>
    </recommendedName>
</protein>
<dbReference type="EMBL" id="AFVQ02000003">
    <property type="protein sequence ID" value="KLI03952.1"/>
    <property type="molecule type" value="Genomic_DNA"/>
</dbReference>
<dbReference type="PANTHER" id="PTHR40396">
    <property type="entry name" value="ATPASE-LIKE PROTEIN"/>
    <property type="match status" value="1"/>
</dbReference>
<dbReference type="GO" id="GO:0016887">
    <property type="term" value="F:ATP hydrolysis activity"/>
    <property type="evidence" value="ECO:0007669"/>
    <property type="project" value="InterPro"/>
</dbReference>
<sequence>MDMAVNVRVSSVELQNCKNVVQGKLYFPCSKSHSLKRADVLGVYGQNGSGKTAIVSAFQVVRTLLNGGPLESGIDRLIYQRSDTARFLFTFLIGMANKHYEVVYDFSLTKRDLDADDAVNLANDRQRDPVTVTHEEIRYKQLVKGARYRTLIAFTQAGRETKAAPNTVASKMRSRKDDRFVSYKVSAVLAQQQHTSFIFRKDNFGLLEQTLDELPYQLVRALKQVFAARLFVLSNHDSGRSLADVSIPIHYSSPNQEDYGVIELPINHPKKVDRKTYALLTQMFQAISKILKEIVPGLTVEVRNLGDQIMEGGGRGVRIELAARREGRLLPISCESDGIKKLVAVLSSLIVMYNDPNACIVIDELDAGIYEFLLGELVKILKDSGKGQLLFTSHNLRLLEVLEKENLVFTSANPQNRYIVLKGIRDSSNIRDVYLRAIQLGNDGDEVYQPTDRYEIMEAFDEAGEQNNA</sequence>
<reference evidence="2 3" key="1">
    <citation type="journal article" date="2011" name="J. Bacteriol.">
        <title>Draft genome sequence of Sporolactobacillus inulinus strain CASD, an efficient D-lactic acid-producing bacterium with high-concentration lactate tolerance capability.</title>
        <authorList>
            <person name="Yu B."/>
            <person name="Su F."/>
            <person name="Wang L."/>
            <person name="Xu K."/>
            <person name="Zhao B."/>
            <person name="Xu P."/>
        </authorList>
    </citation>
    <scope>NUCLEOTIDE SEQUENCE [LARGE SCALE GENOMIC DNA]</scope>
    <source>
        <strain evidence="2 3">CASD</strain>
    </source>
</reference>
<dbReference type="Gene3D" id="3.40.50.300">
    <property type="entry name" value="P-loop containing nucleotide triphosphate hydrolases"/>
    <property type="match status" value="2"/>
</dbReference>
<dbReference type="InterPro" id="IPR027417">
    <property type="entry name" value="P-loop_NTPase"/>
</dbReference>
<name>A0A0U1QT45_9BACL</name>
<proteinExistence type="predicted"/>
<dbReference type="SUPFAM" id="SSF52540">
    <property type="entry name" value="P-loop containing nucleoside triphosphate hydrolases"/>
    <property type="match status" value="1"/>
</dbReference>
<dbReference type="OrthoDB" id="9809324at2"/>
<comment type="caution">
    <text evidence="2">The sequence shown here is derived from an EMBL/GenBank/DDBJ whole genome shotgun (WGS) entry which is preliminary data.</text>
</comment>
<accession>A0A0U1QT45</accession>